<proteinExistence type="predicted"/>
<dbReference type="GO" id="GO:0005634">
    <property type="term" value="C:nucleus"/>
    <property type="evidence" value="ECO:0007669"/>
    <property type="project" value="TreeGrafter"/>
</dbReference>
<feature type="compositionally biased region" description="Basic residues" evidence="1">
    <location>
        <begin position="22"/>
        <end position="34"/>
    </location>
</feature>
<dbReference type="AlphaFoldDB" id="A0A5B0RID2"/>
<feature type="region of interest" description="Disordered" evidence="1">
    <location>
        <begin position="1"/>
        <end position="56"/>
    </location>
</feature>
<dbReference type="Proteomes" id="UP000325313">
    <property type="component" value="Unassembled WGS sequence"/>
</dbReference>
<gene>
    <name evidence="3" type="ORF">PGTUg99_010405</name>
</gene>
<sequence length="174" mass="19639">MKATTTTSLDNSSSDSDDKFLLRSKKSARRRRQKNTLASKQDESRGGLTNKTQAPFQEPVIKHLSIPFQDVRDKLAEQLIFNINQRAFSGKLLTPIQLTWNNKLSSTAGRTKVEPSKKNTGKHVGDEVVVIELSSQIIDSPERLRQTLAHELCHAACWVIDQNQVSSFLFYHCT</sequence>
<dbReference type="PANTHER" id="PTHR23099">
    <property type="entry name" value="TRANSCRIPTIONAL REGULATOR"/>
    <property type="match status" value="1"/>
</dbReference>
<dbReference type="Pfam" id="PF10263">
    <property type="entry name" value="SprT-like"/>
    <property type="match status" value="1"/>
</dbReference>
<feature type="compositionally biased region" description="Low complexity" evidence="1">
    <location>
        <begin position="1"/>
        <end position="14"/>
    </location>
</feature>
<protein>
    <recommendedName>
        <fullName evidence="2">SprT-like domain-containing protein</fullName>
    </recommendedName>
</protein>
<dbReference type="PANTHER" id="PTHR23099:SF0">
    <property type="entry name" value="GERM CELL NUCLEAR ACIDIC PROTEIN"/>
    <property type="match status" value="1"/>
</dbReference>
<dbReference type="EMBL" id="VDEP01000183">
    <property type="protein sequence ID" value="KAA1125142.1"/>
    <property type="molecule type" value="Genomic_DNA"/>
</dbReference>
<feature type="domain" description="SprT-like" evidence="2">
    <location>
        <begin position="77"/>
        <end position="162"/>
    </location>
</feature>
<dbReference type="InterPro" id="IPR006640">
    <property type="entry name" value="SprT-like_domain"/>
</dbReference>
<evidence type="ECO:0000313" key="3">
    <source>
        <dbReference type="EMBL" id="KAA1125142.1"/>
    </source>
</evidence>
<evidence type="ECO:0000313" key="4">
    <source>
        <dbReference type="Proteomes" id="UP000325313"/>
    </source>
</evidence>
<evidence type="ECO:0000259" key="2">
    <source>
        <dbReference type="Pfam" id="PF10263"/>
    </source>
</evidence>
<reference evidence="3 4" key="1">
    <citation type="submission" date="2019-05" db="EMBL/GenBank/DDBJ databases">
        <title>Emergence of the Ug99 lineage of the wheat stem rust pathogen through somatic hybridization.</title>
        <authorList>
            <person name="Li F."/>
            <person name="Upadhyaya N.M."/>
            <person name="Sperschneider J."/>
            <person name="Matny O."/>
            <person name="Nguyen-Phuc H."/>
            <person name="Mago R."/>
            <person name="Raley C."/>
            <person name="Miller M.E."/>
            <person name="Silverstein K.A.T."/>
            <person name="Henningsen E."/>
            <person name="Hirsch C.D."/>
            <person name="Visser B."/>
            <person name="Pretorius Z.A."/>
            <person name="Steffenson B.J."/>
            <person name="Schwessinger B."/>
            <person name="Dodds P.N."/>
            <person name="Figueroa M."/>
        </authorList>
    </citation>
    <scope>NUCLEOTIDE SEQUENCE [LARGE SCALE GENOMIC DNA]</scope>
    <source>
        <strain evidence="3 4">Ug99</strain>
    </source>
</reference>
<dbReference type="GO" id="GO:0006950">
    <property type="term" value="P:response to stress"/>
    <property type="evidence" value="ECO:0007669"/>
    <property type="project" value="UniProtKB-ARBA"/>
</dbReference>
<accession>A0A5B0RID2</accession>
<organism evidence="3 4">
    <name type="scientific">Puccinia graminis f. sp. tritici</name>
    <dbReference type="NCBI Taxonomy" id="56615"/>
    <lineage>
        <taxon>Eukaryota</taxon>
        <taxon>Fungi</taxon>
        <taxon>Dikarya</taxon>
        <taxon>Basidiomycota</taxon>
        <taxon>Pucciniomycotina</taxon>
        <taxon>Pucciniomycetes</taxon>
        <taxon>Pucciniales</taxon>
        <taxon>Pucciniaceae</taxon>
        <taxon>Puccinia</taxon>
    </lineage>
</organism>
<comment type="caution">
    <text evidence="3">The sequence shown here is derived from an EMBL/GenBank/DDBJ whole genome shotgun (WGS) entry which is preliminary data.</text>
</comment>
<name>A0A5B0RID2_PUCGR</name>
<evidence type="ECO:0000256" key="1">
    <source>
        <dbReference type="SAM" id="MobiDB-lite"/>
    </source>
</evidence>